<evidence type="ECO:0000313" key="1">
    <source>
        <dbReference type="EMBL" id="GAA4390791.1"/>
    </source>
</evidence>
<name>A0ABP8JH38_9BACT</name>
<proteinExistence type="predicted"/>
<comment type="caution">
    <text evidence="1">The sequence shown here is derived from an EMBL/GenBank/DDBJ whole genome shotgun (WGS) entry which is preliminary data.</text>
</comment>
<dbReference type="Proteomes" id="UP001500454">
    <property type="component" value="Unassembled WGS sequence"/>
</dbReference>
<reference evidence="2" key="1">
    <citation type="journal article" date="2019" name="Int. J. Syst. Evol. Microbiol.">
        <title>The Global Catalogue of Microorganisms (GCM) 10K type strain sequencing project: providing services to taxonomists for standard genome sequencing and annotation.</title>
        <authorList>
            <consortium name="The Broad Institute Genomics Platform"/>
            <consortium name="The Broad Institute Genome Sequencing Center for Infectious Disease"/>
            <person name="Wu L."/>
            <person name="Ma J."/>
        </authorList>
    </citation>
    <scope>NUCLEOTIDE SEQUENCE [LARGE SCALE GENOMIC DNA]</scope>
    <source>
        <strain evidence="2">JCM 17924</strain>
    </source>
</reference>
<evidence type="ECO:0000313" key="2">
    <source>
        <dbReference type="Proteomes" id="UP001500454"/>
    </source>
</evidence>
<accession>A0ABP8JH38</accession>
<gene>
    <name evidence="1" type="ORF">GCM10023186_39380</name>
</gene>
<organism evidence="1 2">
    <name type="scientific">Hymenobacter koreensis</name>
    <dbReference type="NCBI Taxonomy" id="1084523"/>
    <lineage>
        <taxon>Bacteria</taxon>
        <taxon>Pseudomonadati</taxon>
        <taxon>Bacteroidota</taxon>
        <taxon>Cytophagia</taxon>
        <taxon>Cytophagales</taxon>
        <taxon>Hymenobacteraceae</taxon>
        <taxon>Hymenobacter</taxon>
    </lineage>
</organism>
<sequence length="116" mass="12417">MGLLVLGKGQLATAQQAPAQPVTVAQTADFVYTVRVSNPARQLGRLQLVRTTDGAVLYQKSSSDGSFGEKLNVRNLADGRYALVVKLGTDTHRFGLDLQTTQTRSASLLSLATAQR</sequence>
<dbReference type="EMBL" id="BAABHA010000015">
    <property type="protein sequence ID" value="GAA4390791.1"/>
    <property type="molecule type" value="Genomic_DNA"/>
</dbReference>
<keyword evidence="2" id="KW-1185">Reference proteome</keyword>
<protein>
    <submittedName>
        <fullName evidence="1">Uncharacterized protein</fullName>
    </submittedName>
</protein>